<name>A0A9P9DNV6_9PLEO</name>
<dbReference type="Proteomes" id="UP000700596">
    <property type="component" value="Unassembled WGS sequence"/>
</dbReference>
<evidence type="ECO:0000256" key="2">
    <source>
        <dbReference type="ARBA" id="ARBA00022833"/>
    </source>
</evidence>
<keyword evidence="5" id="KW-0804">Transcription</keyword>
<dbReference type="InterPro" id="IPR052360">
    <property type="entry name" value="Transcr_Regulatory_Proteins"/>
</dbReference>
<keyword evidence="4" id="KW-0238">DNA-binding</keyword>
<dbReference type="Gene3D" id="4.10.240.10">
    <property type="entry name" value="Zn(2)-C6 fungal-type DNA-binding domain"/>
    <property type="match status" value="1"/>
</dbReference>
<dbReference type="InterPro" id="IPR036864">
    <property type="entry name" value="Zn2-C6_fun-type_DNA-bd_sf"/>
</dbReference>
<dbReference type="SUPFAM" id="SSF57701">
    <property type="entry name" value="Zn2/Cys6 DNA-binding domain"/>
    <property type="match status" value="1"/>
</dbReference>
<organism evidence="8 9">
    <name type="scientific">Dendryphion nanum</name>
    <dbReference type="NCBI Taxonomy" id="256645"/>
    <lineage>
        <taxon>Eukaryota</taxon>
        <taxon>Fungi</taxon>
        <taxon>Dikarya</taxon>
        <taxon>Ascomycota</taxon>
        <taxon>Pezizomycotina</taxon>
        <taxon>Dothideomycetes</taxon>
        <taxon>Pleosporomycetidae</taxon>
        <taxon>Pleosporales</taxon>
        <taxon>Torulaceae</taxon>
        <taxon>Dendryphion</taxon>
    </lineage>
</organism>
<protein>
    <recommendedName>
        <fullName evidence="7">Zn(2)-C6 fungal-type domain-containing protein</fullName>
    </recommendedName>
</protein>
<evidence type="ECO:0000256" key="3">
    <source>
        <dbReference type="ARBA" id="ARBA00023015"/>
    </source>
</evidence>
<dbReference type="InterPro" id="IPR021858">
    <property type="entry name" value="Fun_TF"/>
</dbReference>
<evidence type="ECO:0000256" key="5">
    <source>
        <dbReference type="ARBA" id="ARBA00023163"/>
    </source>
</evidence>
<evidence type="ECO:0000259" key="7">
    <source>
        <dbReference type="PROSITE" id="PS50048"/>
    </source>
</evidence>
<evidence type="ECO:0000313" key="9">
    <source>
        <dbReference type="Proteomes" id="UP000700596"/>
    </source>
</evidence>
<dbReference type="PROSITE" id="PS00463">
    <property type="entry name" value="ZN2_CY6_FUNGAL_1"/>
    <property type="match status" value="1"/>
</dbReference>
<evidence type="ECO:0000256" key="6">
    <source>
        <dbReference type="ARBA" id="ARBA00023242"/>
    </source>
</evidence>
<sequence length="534" mass="60042">MLRTKSGCITCRIRRVKCDETKPECRRCLTSKRICDGYLSSSNKMSRRELVEVVRQLSIIGPVSQALTKNPYSSNPTSKPLSSDDILFFNLFKHVTIPGTCKLFPSSFWERNVMQLTHTEPAIWHAAIALGAMHQRSEAQILGKNKEEDQKLTRRAAAHYGEAMALAKDLGSGSKIGALSVMLASIASMMDRWAEMQQHVIAGLNIVSQNQGTSSELEAIRGSLMRLDLQAMTFSDSNAPYPYEDSSSVFAVDQFLATPDTQELSLEDLSSEFFGLSRTMFILDGGDLSESNLQGPWLTKLEGFLRRLSRWEKKMSKYEDTHQENPSERTTRLSLRMYHAILRALISAQSFGSEMRWDSLLGHFEYIIRIIATLEAEEDTSHTFSLTLEPGMVIPLWMVIHRCRHYGLRHAGLQILRASKRIESMWKSGPTATTLATLVAVEEESLQSINADIYVPAPLDPSSLLPWSAWSNPTFQPRATLDWYGVPLIPEMARVKDLLGATRFSEGCVDLRLLMNPVNEGDTYGPVREITAYF</sequence>
<keyword evidence="6" id="KW-0539">Nucleus</keyword>
<dbReference type="PANTHER" id="PTHR36206">
    <property type="entry name" value="ASPERCRYPTIN BIOSYNTHESIS CLUSTER-SPECIFIC TRANSCRIPTION REGULATOR ATNN-RELATED"/>
    <property type="match status" value="1"/>
</dbReference>
<dbReference type="SMART" id="SM00066">
    <property type="entry name" value="GAL4"/>
    <property type="match status" value="1"/>
</dbReference>
<dbReference type="PANTHER" id="PTHR36206:SF12">
    <property type="entry name" value="ASPERCRYPTIN BIOSYNTHESIS CLUSTER-SPECIFIC TRANSCRIPTION REGULATOR ATNN-RELATED"/>
    <property type="match status" value="1"/>
</dbReference>
<evidence type="ECO:0000256" key="1">
    <source>
        <dbReference type="ARBA" id="ARBA00022723"/>
    </source>
</evidence>
<dbReference type="OrthoDB" id="2593732at2759"/>
<dbReference type="GO" id="GO:0000981">
    <property type="term" value="F:DNA-binding transcription factor activity, RNA polymerase II-specific"/>
    <property type="evidence" value="ECO:0007669"/>
    <property type="project" value="InterPro"/>
</dbReference>
<keyword evidence="9" id="KW-1185">Reference proteome</keyword>
<proteinExistence type="predicted"/>
<dbReference type="InterPro" id="IPR001138">
    <property type="entry name" value="Zn2Cys6_DnaBD"/>
</dbReference>
<keyword evidence="3" id="KW-0805">Transcription regulation</keyword>
<keyword evidence="1" id="KW-0479">Metal-binding</keyword>
<evidence type="ECO:0000313" key="8">
    <source>
        <dbReference type="EMBL" id="KAH7122616.1"/>
    </source>
</evidence>
<keyword evidence="2" id="KW-0862">Zinc</keyword>
<dbReference type="CDD" id="cd00067">
    <property type="entry name" value="GAL4"/>
    <property type="match status" value="1"/>
</dbReference>
<evidence type="ECO:0000256" key="4">
    <source>
        <dbReference type="ARBA" id="ARBA00023125"/>
    </source>
</evidence>
<dbReference type="GO" id="GO:0003677">
    <property type="term" value="F:DNA binding"/>
    <property type="evidence" value="ECO:0007669"/>
    <property type="project" value="UniProtKB-KW"/>
</dbReference>
<dbReference type="Pfam" id="PF00172">
    <property type="entry name" value="Zn_clus"/>
    <property type="match status" value="1"/>
</dbReference>
<dbReference type="EMBL" id="JAGMWT010000009">
    <property type="protein sequence ID" value="KAH7122616.1"/>
    <property type="molecule type" value="Genomic_DNA"/>
</dbReference>
<dbReference type="AlphaFoldDB" id="A0A9P9DNV6"/>
<reference evidence="8" key="1">
    <citation type="journal article" date="2021" name="Nat. Commun.">
        <title>Genetic determinants of endophytism in the Arabidopsis root mycobiome.</title>
        <authorList>
            <person name="Mesny F."/>
            <person name="Miyauchi S."/>
            <person name="Thiergart T."/>
            <person name="Pickel B."/>
            <person name="Atanasova L."/>
            <person name="Karlsson M."/>
            <person name="Huettel B."/>
            <person name="Barry K.W."/>
            <person name="Haridas S."/>
            <person name="Chen C."/>
            <person name="Bauer D."/>
            <person name="Andreopoulos W."/>
            <person name="Pangilinan J."/>
            <person name="LaButti K."/>
            <person name="Riley R."/>
            <person name="Lipzen A."/>
            <person name="Clum A."/>
            <person name="Drula E."/>
            <person name="Henrissat B."/>
            <person name="Kohler A."/>
            <person name="Grigoriev I.V."/>
            <person name="Martin F.M."/>
            <person name="Hacquard S."/>
        </authorList>
    </citation>
    <scope>NUCLEOTIDE SEQUENCE</scope>
    <source>
        <strain evidence="8">MPI-CAGE-CH-0243</strain>
    </source>
</reference>
<accession>A0A9P9DNV6</accession>
<dbReference type="GO" id="GO:0008270">
    <property type="term" value="F:zinc ion binding"/>
    <property type="evidence" value="ECO:0007669"/>
    <property type="project" value="InterPro"/>
</dbReference>
<gene>
    <name evidence="8" type="ORF">B0J11DRAFT_464583</name>
</gene>
<feature type="domain" description="Zn(2)-C6 fungal-type" evidence="7">
    <location>
        <begin position="7"/>
        <end position="35"/>
    </location>
</feature>
<dbReference type="PROSITE" id="PS50048">
    <property type="entry name" value="ZN2_CY6_FUNGAL_2"/>
    <property type="match status" value="1"/>
</dbReference>
<dbReference type="Pfam" id="PF11951">
    <property type="entry name" value="Fungal_trans_2"/>
    <property type="match status" value="1"/>
</dbReference>
<comment type="caution">
    <text evidence="8">The sequence shown here is derived from an EMBL/GenBank/DDBJ whole genome shotgun (WGS) entry which is preliminary data.</text>
</comment>